<accession>A0ABN3ULD3</accession>
<dbReference type="SUPFAM" id="SSF75304">
    <property type="entry name" value="Amidase signature (AS) enzymes"/>
    <property type="match status" value="1"/>
</dbReference>
<keyword evidence="4" id="KW-1185">Reference proteome</keyword>
<comment type="caution">
    <text evidence="3">The sequence shown here is derived from an EMBL/GenBank/DDBJ whole genome shotgun (WGS) entry which is preliminary data.</text>
</comment>
<evidence type="ECO:0000313" key="4">
    <source>
        <dbReference type="Proteomes" id="UP001501842"/>
    </source>
</evidence>
<evidence type="ECO:0000256" key="1">
    <source>
        <dbReference type="ARBA" id="ARBA00009199"/>
    </source>
</evidence>
<dbReference type="Gene3D" id="3.90.1300.10">
    <property type="entry name" value="Amidase signature (AS) domain"/>
    <property type="match status" value="1"/>
</dbReference>
<dbReference type="InterPro" id="IPR023631">
    <property type="entry name" value="Amidase_dom"/>
</dbReference>
<organism evidence="3 4">
    <name type="scientific">Actinocorallia aurantiaca</name>
    <dbReference type="NCBI Taxonomy" id="46204"/>
    <lineage>
        <taxon>Bacteria</taxon>
        <taxon>Bacillati</taxon>
        <taxon>Actinomycetota</taxon>
        <taxon>Actinomycetes</taxon>
        <taxon>Streptosporangiales</taxon>
        <taxon>Thermomonosporaceae</taxon>
        <taxon>Actinocorallia</taxon>
    </lineage>
</organism>
<reference evidence="3 4" key="1">
    <citation type="journal article" date="2019" name="Int. J. Syst. Evol. Microbiol.">
        <title>The Global Catalogue of Microorganisms (GCM) 10K type strain sequencing project: providing services to taxonomists for standard genome sequencing and annotation.</title>
        <authorList>
            <consortium name="The Broad Institute Genomics Platform"/>
            <consortium name="The Broad Institute Genome Sequencing Center for Infectious Disease"/>
            <person name="Wu L."/>
            <person name="Ma J."/>
        </authorList>
    </citation>
    <scope>NUCLEOTIDE SEQUENCE [LARGE SCALE GENOMIC DNA]</scope>
    <source>
        <strain evidence="3 4">JCM 8201</strain>
    </source>
</reference>
<dbReference type="EMBL" id="BAAATZ010000029">
    <property type="protein sequence ID" value="GAA2734983.1"/>
    <property type="molecule type" value="Genomic_DNA"/>
</dbReference>
<protein>
    <recommendedName>
        <fullName evidence="2">Amidase domain-containing protein</fullName>
    </recommendedName>
</protein>
<dbReference type="Proteomes" id="UP001501842">
    <property type="component" value="Unassembled WGS sequence"/>
</dbReference>
<dbReference type="PANTHER" id="PTHR11895:SF7">
    <property type="entry name" value="GLUTAMYL-TRNA(GLN) AMIDOTRANSFERASE SUBUNIT A, MITOCHONDRIAL"/>
    <property type="match status" value="1"/>
</dbReference>
<comment type="similarity">
    <text evidence="1">Belongs to the amidase family.</text>
</comment>
<evidence type="ECO:0000259" key="2">
    <source>
        <dbReference type="Pfam" id="PF01425"/>
    </source>
</evidence>
<sequence length="160" mass="17326">MGVSLVGAVDDRLARLGRDLREDDLEPFTRVLLDHYRATTGPRLHEALEAVQLIAWEVGSVFDGVDVLLSPVMCVPTPETGFWDTQRPETMYERGVLSSAFTTVFNLSGMPAMAVPHGTDSRGLPIGFQVAAPLGREDVLLSLAAQVERAAPWPLLASLA</sequence>
<evidence type="ECO:0000313" key="3">
    <source>
        <dbReference type="EMBL" id="GAA2734983.1"/>
    </source>
</evidence>
<dbReference type="InterPro" id="IPR036928">
    <property type="entry name" value="AS_sf"/>
</dbReference>
<dbReference type="Pfam" id="PF01425">
    <property type="entry name" value="Amidase"/>
    <property type="match status" value="1"/>
</dbReference>
<gene>
    <name evidence="3" type="ORF">GCM10010439_58630</name>
</gene>
<dbReference type="PANTHER" id="PTHR11895">
    <property type="entry name" value="TRANSAMIDASE"/>
    <property type="match status" value="1"/>
</dbReference>
<dbReference type="InterPro" id="IPR000120">
    <property type="entry name" value="Amidase"/>
</dbReference>
<proteinExistence type="inferred from homology"/>
<name>A0ABN3ULD3_9ACTN</name>
<feature type="domain" description="Amidase" evidence="2">
    <location>
        <begin position="33"/>
        <end position="141"/>
    </location>
</feature>